<feature type="region of interest" description="Disordered" evidence="8">
    <location>
        <begin position="881"/>
        <end position="902"/>
    </location>
</feature>
<feature type="region of interest" description="Disordered" evidence="8">
    <location>
        <begin position="154"/>
        <end position="203"/>
    </location>
</feature>
<dbReference type="Proteomes" id="UP000785200">
    <property type="component" value="Unassembled WGS sequence"/>
</dbReference>
<dbReference type="CDD" id="cd02674">
    <property type="entry name" value="Peptidase_C19R"/>
    <property type="match status" value="1"/>
</dbReference>
<organism evidence="11 12">
    <name type="scientific">Hyphodiscus hymeniophilus</name>
    <dbReference type="NCBI Taxonomy" id="353542"/>
    <lineage>
        <taxon>Eukaryota</taxon>
        <taxon>Fungi</taxon>
        <taxon>Dikarya</taxon>
        <taxon>Ascomycota</taxon>
        <taxon>Pezizomycotina</taxon>
        <taxon>Leotiomycetes</taxon>
        <taxon>Helotiales</taxon>
        <taxon>Hyphodiscaceae</taxon>
        <taxon>Hyphodiscus</taxon>
    </lineage>
</organism>
<feature type="region of interest" description="Disordered" evidence="8">
    <location>
        <begin position="1088"/>
        <end position="1231"/>
    </location>
</feature>
<feature type="region of interest" description="Disordered" evidence="8">
    <location>
        <begin position="1685"/>
        <end position="1719"/>
    </location>
</feature>
<feature type="region of interest" description="Disordered" evidence="8">
    <location>
        <begin position="1031"/>
        <end position="1053"/>
    </location>
</feature>
<comment type="catalytic activity">
    <reaction evidence="1">
        <text>Thiol-dependent hydrolysis of ester, thioester, amide, peptide and isopeptide bonds formed by the C-terminal Gly of ubiquitin (a 76-residue protein attached to proteins as an intracellular targeting signal).</text>
        <dbReference type="EC" id="3.4.19.12"/>
    </reaction>
</comment>
<dbReference type="Pfam" id="PF06337">
    <property type="entry name" value="DUSP"/>
    <property type="match status" value="1"/>
</dbReference>
<gene>
    <name evidence="11" type="ORF">D0Z07_6655</name>
</gene>
<evidence type="ECO:0000256" key="7">
    <source>
        <dbReference type="ARBA" id="ARBA00022807"/>
    </source>
</evidence>
<evidence type="ECO:0000313" key="12">
    <source>
        <dbReference type="Proteomes" id="UP000785200"/>
    </source>
</evidence>
<comment type="caution">
    <text evidence="11">The sequence shown here is derived from an EMBL/GenBank/DDBJ whole genome shotgun (WGS) entry which is preliminary data.</text>
</comment>
<evidence type="ECO:0000256" key="3">
    <source>
        <dbReference type="ARBA" id="ARBA00012759"/>
    </source>
</evidence>
<dbReference type="PROSITE" id="PS50235">
    <property type="entry name" value="USP_3"/>
    <property type="match status" value="1"/>
</dbReference>
<evidence type="ECO:0000256" key="2">
    <source>
        <dbReference type="ARBA" id="ARBA00009085"/>
    </source>
</evidence>
<feature type="non-terminal residue" evidence="11">
    <location>
        <position position="1719"/>
    </location>
</feature>
<dbReference type="InterPro" id="IPR018200">
    <property type="entry name" value="USP_CS"/>
</dbReference>
<comment type="similarity">
    <text evidence="2">Belongs to the peptidase C19 family.</text>
</comment>
<dbReference type="EMBL" id="VNKQ01000012">
    <property type="protein sequence ID" value="KAG0647612.1"/>
    <property type="molecule type" value="Genomic_DNA"/>
</dbReference>
<dbReference type="Gene3D" id="3.90.70.10">
    <property type="entry name" value="Cysteine proteinases"/>
    <property type="match status" value="2"/>
</dbReference>
<feature type="compositionally biased region" description="Acidic residues" evidence="8">
    <location>
        <begin position="1464"/>
        <end position="1473"/>
    </location>
</feature>
<dbReference type="InterPro" id="IPR001394">
    <property type="entry name" value="Peptidase_C19_UCH"/>
</dbReference>
<evidence type="ECO:0000256" key="8">
    <source>
        <dbReference type="SAM" id="MobiDB-lite"/>
    </source>
</evidence>
<reference evidence="11" key="1">
    <citation type="submission" date="2019-07" db="EMBL/GenBank/DDBJ databases">
        <title>Hyphodiscus hymeniophilus genome sequencing and assembly.</title>
        <authorList>
            <person name="Kramer G."/>
            <person name="Nodwell J."/>
        </authorList>
    </citation>
    <scope>NUCLEOTIDE SEQUENCE</scope>
    <source>
        <strain evidence="11">ATCC 34498</strain>
    </source>
</reference>
<evidence type="ECO:0000256" key="4">
    <source>
        <dbReference type="ARBA" id="ARBA00022670"/>
    </source>
</evidence>
<feature type="compositionally biased region" description="Polar residues" evidence="8">
    <location>
        <begin position="123"/>
        <end position="138"/>
    </location>
</feature>
<feature type="region of interest" description="Disordered" evidence="8">
    <location>
        <begin position="16"/>
        <end position="81"/>
    </location>
</feature>
<feature type="compositionally biased region" description="Acidic residues" evidence="8">
    <location>
        <begin position="1149"/>
        <end position="1158"/>
    </location>
</feature>
<dbReference type="PANTHER" id="PTHR21646">
    <property type="entry name" value="UBIQUITIN CARBOXYL-TERMINAL HYDROLASE"/>
    <property type="match status" value="1"/>
</dbReference>
<dbReference type="PROSITE" id="PS51283">
    <property type="entry name" value="DUSP"/>
    <property type="match status" value="1"/>
</dbReference>
<feature type="domain" description="DUSP" evidence="10">
    <location>
        <begin position="250"/>
        <end position="369"/>
    </location>
</feature>
<dbReference type="PROSITE" id="PS00973">
    <property type="entry name" value="USP_2"/>
    <property type="match status" value="1"/>
</dbReference>
<feature type="compositionally biased region" description="Basic and acidic residues" evidence="8">
    <location>
        <begin position="1031"/>
        <end position="1042"/>
    </location>
</feature>
<feature type="region of interest" description="Disordered" evidence="8">
    <location>
        <begin position="110"/>
        <end position="138"/>
    </location>
</feature>
<keyword evidence="12" id="KW-1185">Reference proteome</keyword>
<feature type="compositionally biased region" description="Polar residues" evidence="8">
    <location>
        <begin position="1627"/>
        <end position="1638"/>
    </location>
</feature>
<sequence length="1719" mass="189721">SFLTTLLPHVTKALQRQRTFTTSSQKKRKLSPQHIPGQASDSNPDIPLNSVESRDSQSPSDLPRLDFPTNDGTHIPPHIPAHLQNSSSLAALDYTSSAASSPSAAYAGLSIEGERGGDPSASELRQGSLAPQDQDARSQSPLLPFAHRAIMGGAADLPQRSSSPLKRRASDLEEGRSSQKDDVDMITVPESTLSASPDTPMRPGRAQSIDMLRDEVVDGVKPTVTASEDQVAFGAFNLHLLKIIPLEAPPSIDYQIKTVTTLYEAEGEKQPEEGDITYLVSKQWLERVLSRGSEARQKSKMEPEGEIGPVDNSDIIERIFTDFAQTEFAQLKDGLGMDSYVLFPQTAWELVDAWYGLKPGQIPIIRTAHNTNPNKFGIPNMQYELNPPVFTIHRLWSEQADAKAHLLSVPIKTNNGPAPVLVLSRSTKNVKFLQMIKQAAGVDQKRKIRFWRVPRVQPAAEPPATNTVTPPASPPNSNPEGISGQQGALPKLLIDVDTFGKLEGRERVEIDDFSVDQNYNGSSDIALTGLGDSQSIIIDESVTDHDYVSNYSAKLSTKSTAVTKSGALVPHSASQTNSGRTSPAPSGPMTRGRAQKNGRTPGTVGLSNLGNTCYMNSALQCVRSVQELTQYFLSGAASSEINTDNPLGWNGDIAKAYHHLLAEIYNSKGHSVVPRAFKNTIGRHAPSFSGYGQQDSQEFLGFLLDGLQEDLSRVKKKPYIEKPDSTDEMVNDAEAIREMAAKVWEITKKRDDSVIADLFTGMYKSTLVCPICAKVSITFDPFNNVSLTLPIANSWSHPIYFFPLNDKPIIINVDIDKQATILAMKHYLSKKTGIPVERLFVAEEFKSKFYKVFKDLNVASEDIGSNDSVAVYELEAKPTNWPSPNNEKAKKNKYGSNSDTEEIPNWDSPLAEKMLVPVFYRRPNNERSRYGSKKPWEVMPVPHYIVVTAEEARSEDLIKRKILEKLATFTTYRGLQEEYETNDSVADSIDPDLVLTTGSDSSGDSKVVANSIDGEDELVDVTMKEPNGIRESVEKESVKPSEVDPSNPMGFNKRRPKFMEPGSFLDGDFQNLFELSFFAGKELVPTGWNAVDDDKKYPRLSSRTAGMIQTGGESETDQEMTNGHDDSESGNEDGDAPHSAVTNVTRMTDEDESDEDDPIAALPPPPNNRALPLRQATSKSGVRVGHKKNRPHRPQTYSRKGNRQAQKLSQNRNFDDQDDPDDQDAHDDGPLIRLGEGIVVDWNADAFSNMFEAASPSDDFRGQSTWSAIPTYVDHELAAKKEARAKRRKNGISLDDCLDEFGKEEVLSEMDTWYCPRCKEHRRATKKFELWKTPDILVMHLKRFSNSGWRREKLDVLVDFPIENLDLTSRVIETEDGKSEIYDLFAVDDHWGGLGGGHYTAFAKNYEDQKWYEYNDSSVSEVKDVRKVVSASAYLLFYRRRSEGLLGGTRFLEILGEYEKPETSEEDEAEADSGEGRGLDAKSSLRGSSSALTGVGAALHQTSGSGTGMGQMTTVNPQDLDALPAYQTHENDDEGVPLIESDTMMNDGLGIRNSIEGEDEGIDMGGYNTMNLDDQGNVGFSSASNWNWGSLENLNTNDRQVDTRISGTGSEIDLNETGLDVDGSDIVQHNSSASTSSIRGRLEDFDNAIPMGDDGDPFEEPSPVPDMDPDQLDTIELHRELLEAHGATQFQVHAPTEEDEIDEPATEIHLDPNDDLKMD</sequence>
<dbReference type="InterPro" id="IPR035927">
    <property type="entry name" value="DUSP-like_sf"/>
</dbReference>
<dbReference type="SMART" id="SM00695">
    <property type="entry name" value="DUSP"/>
    <property type="match status" value="1"/>
</dbReference>
<dbReference type="OrthoDB" id="952271at2759"/>
<feature type="compositionally biased region" description="Basic and acidic residues" evidence="8">
    <location>
        <begin position="168"/>
        <end position="183"/>
    </location>
</feature>
<dbReference type="InterPro" id="IPR028889">
    <property type="entry name" value="USP"/>
</dbReference>
<evidence type="ECO:0000259" key="9">
    <source>
        <dbReference type="PROSITE" id="PS50235"/>
    </source>
</evidence>
<evidence type="ECO:0000256" key="1">
    <source>
        <dbReference type="ARBA" id="ARBA00000707"/>
    </source>
</evidence>
<evidence type="ECO:0000256" key="5">
    <source>
        <dbReference type="ARBA" id="ARBA00022786"/>
    </source>
</evidence>
<dbReference type="SUPFAM" id="SSF54001">
    <property type="entry name" value="Cysteine proteinases"/>
    <property type="match status" value="1"/>
</dbReference>
<keyword evidence="4 11" id="KW-0645">Protease</keyword>
<keyword evidence="7" id="KW-0788">Thiol protease</keyword>
<evidence type="ECO:0000259" key="10">
    <source>
        <dbReference type="PROSITE" id="PS51283"/>
    </source>
</evidence>
<name>A0A9P6VGQ8_9HELO</name>
<feature type="region of interest" description="Disordered" evidence="8">
    <location>
        <begin position="1457"/>
        <end position="1487"/>
    </location>
</feature>
<evidence type="ECO:0000256" key="6">
    <source>
        <dbReference type="ARBA" id="ARBA00022801"/>
    </source>
</evidence>
<dbReference type="GO" id="GO:0004843">
    <property type="term" value="F:cysteine-type deubiquitinase activity"/>
    <property type="evidence" value="ECO:0007669"/>
    <property type="project" value="UniProtKB-EC"/>
</dbReference>
<feature type="region of interest" description="Disordered" evidence="8">
    <location>
        <begin position="455"/>
        <end position="485"/>
    </location>
</feature>
<dbReference type="EC" id="3.4.19.12" evidence="3"/>
<keyword evidence="6" id="KW-0378">Hydrolase</keyword>
<dbReference type="InterPro" id="IPR050185">
    <property type="entry name" value="Ub_carboxyl-term_hydrolase"/>
</dbReference>
<evidence type="ECO:0000313" key="11">
    <source>
        <dbReference type="EMBL" id="KAG0647612.1"/>
    </source>
</evidence>
<feature type="region of interest" description="Disordered" evidence="8">
    <location>
        <begin position="1623"/>
        <end position="1671"/>
    </location>
</feature>
<dbReference type="PANTHER" id="PTHR21646:SF24">
    <property type="entry name" value="UBIQUITIN CARBOXYL-TERMINAL HYDROLASE"/>
    <property type="match status" value="1"/>
</dbReference>
<feature type="compositionally biased region" description="Basic residues" evidence="8">
    <location>
        <begin position="1184"/>
        <end position="1193"/>
    </location>
</feature>
<dbReference type="Pfam" id="PF00443">
    <property type="entry name" value="UCH"/>
    <property type="match status" value="1"/>
</dbReference>
<accession>A0A9P6VGQ8</accession>
<feature type="compositionally biased region" description="Polar residues" evidence="8">
    <location>
        <begin position="572"/>
        <end position="584"/>
    </location>
</feature>
<dbReference type="InterPro" id="IPR038765">
    <property type="entry name" value="Papain-like_cys_pep_sf"/>
</dbReference>
<feature type="compositionally biased region" description="Acidic residues" evidence="8">
    <location>
        <begin position="1216"/>
        <end position="1225"/>
    </location>
</feature>
<dbReference type="GO" id="GO:0016579">
    <property type="term" value="P:protein deubiquitination"/>
    <property type="evidence" value="ECO:0007669"/>
    <property type="project" value="InterPro"/>
</dbReference>
<feature type="region of interest" description="Disordered" evidence="8">
    <location>
        <begin position="562"/>
        <end position="603"/>
    </location>
</feature>
<dbReference type="GO" id="GO:0006508">
    <property type="term" value="P:proteolysis"/>
    <property type="evidence" value="ECO:0007669"/>
    <property type="project" value="UniProtKB-KW"/>
</dbReference>
<dbReference type="SUPFAM" id="SSF143791">
    <property type="entry name" value="DUSP-like"/>
    <property type="match status" value="1"/>
</dbReference>
<feature type="domain" description="USP" evidence="9">
    <location>
        <begin position="604"/>
        <end position="1441"/>
    </location>
</feature>
<keyword evidence="5" id="KW-0833">Ubl conjugation pathway</keyword>
<proteinExistence type="inferred from homology"/>
<dbReference type="Gene3D" id="3.30.2230.10">
    <property type="entry name" value="DUSP-like"/>
    <property type="match status" value="1"/>
</dbReference>
<dbReference type="InterPro" id="IPR006615">
    <property type="entry name" value="Pept_C19_DUSP"/>
</dbReference>
<feature type="compositionally biased region" description="Polar residues" evidence="8">
    <location>
        <begin position="1195"/>
        <end position="1212"/>
    </location>
</feature>
<feature type="compositionally biased region" description="Basic and acidic residues" evidence="8">
    <location>
        <begin position="1706"/>
        <end position="1719"/>
    </location>
</feature>
<dbReference type="PROSITE" id="PS00972">
    <property type="entry name" value="USP_1"/>
    <property type="match status" value="1"/>
</dbReference>
<protein>
    <recommendedName>
        <fullName evidence="3">ubiquitinyl hydrolase 1</fullName>
        <ecNumber evidence="3">3.4.19.12</ecNumber>
    </recommendedName>
</protein>